<protein>
    <submittedName>
        <fullName evidence="3">Nucleotid_trans domain-containing protein</fullName>
    </submittedName>
</protein>
<keyword evidence="2" id="KW-1185">Reference proteome</keyword>
<keyword evidence="1" id="KW-0812">Transmembrane</keyword>
<dbReference type="PANTHER" id="PTHR31562">
    <property type="entry name" value="PROTEIN CBG18972"/>
    <property type="match status" value="1"/>
</dbReference>
<dbReference type="Proteomes" id="UP000095282">
    <property type="component" value="Unplaced"/>
</dbReference>
<reference evidence="3" key="1">
    <citation type="submission" date="2016-11" db="UniProtKB">
        <authorList>
            <consortium name="WormBaseParasite"/>
        </authorList>
    </citation>
    <scope>IDENTIFICATION</scope>
</reference>
<feature type="transmembrane region" description="Helical" evidence="1">
    <location>
        <begin position="6"/>
        <end position="22"/>
    </location>
</feature>
<evidence type="ECO:0000313" key="2">
    <source>
        <dbReference type="Proteomes" id="UP000095282"/>
    </source>
</evidence>
<keyword evidence="1" id="KW-1133">Transmembrane helix</keyword>
<organism evidence="2 3">
    <name type="scientific">Caenorhabditis tropicalis</name>
    <dbReference type="NCBI Taxonomy" id="1561998"/>
    <lineage>
        <taxon>Eukaryota</taxon>
        <taxon>Metazoa</taxon>
        <taxon>Ecdysozoa</taxon>
        <taxon>Nematoda</taxon>
        <taxon>Chromadorea</taxon>
        <taxon>Rhabditida</taxon>
        <taxon>Rhabditina</taxon>
        <taxon>Rhabditomorpha</taxon>
        <taxon>Rhabditoidea</taxon>
        <taxon>Rhabditidae</taxon>
        <taxon>Peloderinae</taxon>
        <taxon>Caenorhabditis</taxon>
    </lineage>
</organism>
<dbReference type="InterPro" id="IPR029044">
    <property type="entry name" value="Nucleotide-diphossugar_trans"/>
</dbReference>
<sequence length="370" mass="44094">MRAFQRYSVIGLGIFVLFVIFIEEWKIGKSRIYLANLHNYEVIRNITVQRKDKKVNIGIVIVLQKTENEQEYRMALDTVRCYGRYFKYDVHVIHVDKEPDISEKCPQKDFMFRRHCILSLKLPSISNTWLLFLDGDMGVINPNHLIETYIPTDSKTDVVFYSRIMNHEVMAGSYLIRNTEWSRKFLMFWANFENKLPKSFHGSDNGAIHSVIMYYGVPELTQKREFCEKTFWETATDYESLSLFEVCAREIIRNGTFSEIKILPKGRLAWARDGWLTNSVWSESDFIFHGWQRKRHDKLVFAMWHSPLVYDDRWNLTKCATEEANQNWKYKDTFIGNTIDVDRQLFVKIQEQQQSYAKHFELFKKLYKSL</sequence>
<dbReference type="AlphaFoldDB" id="A0A1I7T8R7"/>
<accession>A0A1I7T8R7</accession>
<dbReference type="PANTHER" id="PTHR31562:SF2">
    <property type="entry name" value="NUCLEOTIDE-DIPHOSPHO-SUGAR TRANSFERASE"/>
    <property type="match status" value="1"/>
</dbReference>
<evidence type="ECO:0000256" key="1">
    <source>
        <dbReference type="SAM" id="Phobius"/>
    </source>
</evidence>
<keyword evidence="1" id="KW-0472">Membrane</keyword>
<dbReference type="Gene3D" id="3.90.550.10">
    <property type="entry name" value="Spore Coat Polysaccharide Biosynthesis Protein SpsA, Chain A"/>
    <property type="match status" value="1"/>
</dbReference>
<dbReference type="InterPro" id="IPR004988">
    <property type="entry name" value="DUF273"/>
</dbReference>
<proteinExistence type="predicted"/>
<evidence type="ECO:0000313" key="3">
    <source>
        <dbReference type="WBParaSite" id="Csp11.Scaffold547.g3531.t1"/>
    </source>
</evidence>
<dbReference type="WBParaSite" id="Csp11.Scaffold547.g3531.t1">
    <property type="protein sequence ID" value="Csp11.Scaffold547.g3531.t1"/>
    <property type="gene ID" value="Csp11.Scaffold547.g3531"/>
</dbReference>
<dbReference type="STRING" id="1561998.A0A1I7T8R7"/>
<dbReference type="SUPFAM" id="SSF53448">
    <property type="entry name" value="Nucleotide-diphospho-sugar transferases"/>
    <property type="match status" value="1"/>
</dbReference>
<dbReference type="Pfam" id="PF03314">
    <property type="entry name" value="DUF273"/>
    <property type="match status" value="1"/>
</dbReference>
<dbReference type="eggNOG" id="ENOG502SH7Z">
    <property type="taxonomic scope" value="Eukaryota"/>
</dbReference>
<name>A0A1I7T8R7_9PELO</name>